<gene>
    <name evidence="2" type="ORF">AABB24_036510</name>
</gene>
<comment type="caution">
    <text evidence="2">The sequence shown here is derived from an EMBL/GenBank/DDBJ whole genome shotgun (WGS) entry which is preliminary data.</text>
</comment>
<evidence type="ECO:0000313" key="2">
    <source>
        <dbReference type="EMBL" id="KAL3329457.1"/>
    </source>
</evidence>
<feature type="compositionally biased region" description="Polar residues" evidence="1">
    <location>
        <begin position="32"/>
        <end position="47"/>
    </location>
</feature>
<name>A0ABD2RDD9_9SOLN</name>
<accession>A0ABD2RDD9</accession>
<dbReference type="EMBL" id="JBJKTR010000021">
    <property type="protein sequence ID" value="KAL3329457.1"/>
    <property type="molecule type" value="Genomic_DNA"/>
</dbReference>
<proteinExistence type="predicted"/>
<feature type="compositionally biased region" description="Basic and acidic residues" evidence="1">
    <location>
        <begin position="48"/>
        <end position="60"/>
    </location>
</feature>
<organism evidence="2 3">
    <name type="scientific">Solanum stoloniferum</name>
    <dbReference type="NCBI Taxonomy" id="62892"/>
    <lineage>
        <taxon>Eukaryota</taxon>
        <taxon>Viridiplantae</taxon>
        <taxon>Streptophyta</taxon>
        <taxon>Embryophyta</taxon>
        <taxon>Tracheophyta</taxon>
        <taxon>Spermatophyta</taxon>
        <taxon>Magnoliopsida</taxon>
        <taxon>eudicotyledons</taxon>
        <taxon>Gunneridae</taxon>
        <taxon>Pentapetalae</taxon>
        <taxon>asterids</taxon>
        <taxon>lamiids</taxon>
        <taxon>Solanales</taxon>
        <taxon>Solanaceae</taxon>
        <taxon>Solanoideae</taxon>
        <taxon>Solaneae</taxon>
        <taxon>Solanum</taxon>
    </lineage>
</organism>
<dbReference type="Proteomes" id="UP001627284">
    <property type="component" value="Unassembled WGS sequence"/>
</dbReference>
<evidence type="ECO:0000256" key="1">
    <source>
        <dbReference type="SAM" id="MobiDB-lite"/>
    </source>
</evidence>
<feature type="compositionally biased region" description="Low complexity" evidence="1">
    <location>
        <begin position="13"/>
        <end position="31"/>
    </location>
</feature>
<evidence type="ECO:0000313" key="3">
    <source>
        <dbReference type="Proteomes" id="UP001627284"/>
    </source>
</evidence>
<reference evidence="2 3" key="1">
    <citation type="submission" date="2024-05" db="EMBL/GenBank/DDBJ databases">
        <title>De novo assembly of an allotetraploid wild potato.</title>
        <authorList>
            <person name="Hosaka A.J."/>
        </authorList>
    </citation>
    <scope>NUCLEOTIDE SEQUENCE [LARGE SCALE GENOMIC DNA]</scope>
    <source>
        <tissue evidence="2">Young leaves</tissue>
    </source>
</reference>
<feature type="region of interest" description="Disordered" evidence="1">
    <location>
        <begin position="1"/>
        <end position="60"/>
    </location>
</feature>
<keyword evidence="3" id="KW-1185">Reference proteome</keyword>
<dbReference type="AlphaFoldDB" id="A0ABD2RDD9"/>
<protein>
    <submittedName>
        <fullName evidence="2">Uncharacterized protein</fullName>
    </submittedName>
</protein>
<sequence>MMENGSFTPDLKSYYNISTNNHTSTSLTSQSYFNTATREGVAQQNQQTKEHQRDEEREKRAYMEDPAHGIHPLANAGGKGIHTLLREVDCKPIESVPRVL</sequence>